<reference evidence="4 5" key="1">
    <citation type="submission" date="2017-07" db="EMBL/GenBank/DDBJ databases">
        <title>Isolation and whole genome analysis of endospore-forming bacteria from heroin.</title>
        <authorList>
            <person name="Kalinowski J."/>
            <person name="Ahrens B."/>
            <person name="Al-Dilaimi A."/>
            <person name="Winkler A."/>
            <person name="Wibberg D."/>
            <person name="Schleenbecker U."/>
            <person name="Ruckert C."/>
            <person name="Wolfel R."/>
            <person name="Grass G."/>
        </authorList>
    </citation>
    <scope>NUCLEOTIDE SEQUENCE [LARGE SCALE GENOMIC DNA]</scope>
    <source>
        <strain evidence="4 5">7528</strain>
    </source>
</reference>
<organism evidence="4 5">
    <name type="scientific">Terribacillus saccharophilus</name>
    <dbReference type="NCBI Taxonomy" id="361277"/>
    <lineage>
        <taxon>Bacteria</taxon>
        <taxon>Bacillati</taxon>
        <taxon>Bacillota</taxon>
        <taxon>Bacilli</taxon>
        <taxon>Bacillales</taxon>
        <taxon>Bacillaceae</taxon>
        <taxon>Terribacillus</taxon>
    </lineage>
</organism>
<evidence type="ECO:0000256" key="2">
    <source>
        <dbReference type="ARBA" id="ARBA00022840"/>
    </source>
</evidence>
<protein>
    <submittedName>
        <fullName evidence="4">Spermidine/putrescine ABC transporter ATP-binding protein</fullName>
    </submittedName>
</protein>
<dbReference type="PANTHER" id="PTHR43158:SF1">
    <property type="entry name" value="ABC TRANSPORTER, ATP-BINDING PROTEIN"/>
    <property type="match status" value="1"/>
</dbReference>
<dbReference type="Pfam" id="PF00005">
    <property type="entry name" value="ABC_tran"/>
    <property type="match status" value="1"/>
</dbReference>
<dbReference type="GO" id="GO:0005524">
    <property type="term" value="F:ATP binding"/>
    <property type="evidence" value="ECO:0007669"/>
    <property type="project" value="UniProtKB-KW"/>
</dbReference>
<accession>A0A268A851</accession>
<dbReference type="SUPFAM" id="SSF52540">
    <property type="entry name" value="P-loop containing nucleoside triphosphate hydrolases"/>
    <property type="match status" value="1"/>
</dbReference>
<name>A0A268A851_9BACI</name>
<dbReference type="InterPro" id="IPR003593">
    <property type="entry name" value="AAA+_ATPase"/>
</dbReference>
<dbReference type="Gene3D" id="3.40.50.300">
    <property type="entry name" value="P-loop containing nucleotide triphosphate hydrolases"/>
    <property type="match status" value="1"/>
</dbReference>
<keyword evidence="2 4" id="KW-0067">ATP-binding</keyword>
<dbReference type="InterPro" id="IPR027417">
    <property type="entry name" value="P-loop_NTPase"/>
</dbReference>
<evidence type="ECO:0000259" key="3">
    <source>
        <dbReference type="PROSITE" id="PS50893"/>
    </source>
</evidence>
<keyword evidence="1" id="KW-0547">Nucleotide-binding</keyword>
<dbReference type="EMBL" id="NPBV01000024">
    <property type="protein sequence ID" value="PAD20306.1"/>
    <property type="molecule type" value="Genomic_DNA"/>
</dbReference>
<evidence type="ECO:0000313" key="5">
    <source>
        <dbReference type="Proteomes" id="UP000216013"/>
    </source>
</evidence>
<dbReference type="InterPro" id="IPR003439">
    <property type="entry name" value="ABC_transporter-like_ATP-bd"/>
</dbReference>
<proteinExistence type="predicted"/>
<dbReference type="RefSeq" id="WP_095228725.1">
    <property type="nucleotide sequence ID" value="NZ_NPBE01000081.1"/>
</dbReference>
<dbReference type="OrthoDB" id="9804819at2"/>
<sequence length="229" mass="26078">MIEFKNVTKRYMTKTALRDVDLKLDKGKIIGLVGLNGAGKSTTMKLIAGLINPSKGSVELDGEKVTRRIASKVSYLSELDEYYSFYSVQQTIDFFATQFPDFNKEKAEEIRAYMNLDANTKVKHLSKGNRGRLKIILTLSREVPVLLMDEPLSGLDPLVRDSIVKGLITFVDTERQLVLLSTHQIMEVEMILDEVIAIKDGELVDHRNVEELRYDEQKGILEWMSSIYE</sequence>
<dbReference type="CDD" id="cd03230">
    <property type="entry name" value="ABC_DR_subfamily_A"/>
    <property type="match status" value="1"/>
</dbReference>
<feature type="domain" description="ABC transporter" evidence="3">
    <location>
        <begin position="2"/>
        <end position="225"/>
    </location>
</feature>
<dbReference type="PROSITE" id="PS50893">
    <property type="entry name" value="ABC_TRANSPORTER_2"/>
    <property type="match status" value="1"/>
</dbReference>
<gene>
    <name evidence="4" type="ORF">CHH64_14570</name>
</gene>
<evidence type="ECO:0000313" key="4">
    <source>
        <dbReference type="EMBL" id="PAD20306.1"/>
    </source>
</evidence>
<dbReference type="AlphaFoldDB" id="A0A268A851"/>
<dbReference type="Proteomes" id="UP000216013">
    <property type="component" value="Unassembled WGS sequence"/>
</dbReference>
<comment type="caution">
    <text evidence="4">The sequence shown here is derived from an EMBL/GenBank/DDBJ whole genome shotgun (WGS) entry which is preliminary data.</text>
</comment>
<dbReference type="PANTHER" id="PTHR43158">
    <property type="entry name" value="SKFA PEPTIDE EXPORT ATP-BINDING PROTEIN SKFE"/>
    <property type="match status" value="1"/>
</dbReference>
<dbReference type="GO" id="GO:0016887">
    <property type="term" value="F:ATP hydrolysis activity"/>
    <property type="evidence" value="ECO:0007669"/>
    <property type="project" value="InterPro"/>
</dbReference>
<dbReference type="SMART" id="SM00382">
    <property type="entry name" value="AAA"/>
    <property type="match status" value="1"/>
</dbReference>
<evidence type="ECO:0000256" key="1">
    <source>
        <dbReference type="ARBA" id="ARBA00022741"/>
    </source>
</evidence>